<name>A0ABM0Y8F7_CAMSA</name>
<dbReference type="RefSeq" id="XP_010497163.1">
    <property type="nucleotide sequence ID" value="XM_010498861.1"/>
</dbReference>
<dbReference type="Pfam" id="PF20206">
    <property type="entry name" value="Tra1_ring"/>
    <property type="match status" value="1"/>
</dbReference>
<evidence type="ECO:0000313" key="2">
    <source>
        <dbReference type="RefSeq" id="XP_010497163.1"/>
    </source>
</evidence>
<reference evidence="1" key="1">
    <citation type="journal article" date="2014" name="Nat. Commun.">
        <title>The emerging biofuel crop Camelina sativa retains a highly undifferentiated hexaploid genome structure.</title>
        <authorList>
            <person name="Kagale S."/>
            <person name="Koh C."/>
            <person name="Nixon J."/>
            <person name="Bollina V."/>
            <person name="Clarke W.E."/>
            <person name="Tuteja R."/>
            <person name="Spillane C."/>
            <person name="Robinson S.J."/>
            <person name="Links M.G."/>
            <person name="Clarke C."/>
            <person name="Higgins E.E."/>
            <person name="Huebert T."/>
            <person name="Sharpe A.G."/>
            <person name="Parkin I.A."/>
        </authorList>
    </citation>
    <scope>NUCLEOTIDE SEQUENCE [LARGE SCALE GENOMIC DNA]</scope>
    <source>
        <strain evidence="1">cv. DH55</strain>
    </source>
</reference>
<proteinExistence type="predicted"/>
<accession>A0ABM0Y8F7</accession>
<reference evidence="2" key="2">
    <citation type="submission" date="2025-08" db="UniProtKB">
        <authorList>
            <consortium name="RefSeq"/>
        </authorList>
    </citation>
    <scope>IDENTIFICATION</scope>
    <source>
        <tissue evidence="2">Leaf</tissue>
    </source>
</reference>
<dbReference type="Proteomes" id="UP000694864">
    <property type="component" value="Unplaced"/>
</dbReference>
<feature type="non-terminal residue" evidence="2">
    <location>
        <position position="283"/>
    </location>
</feature>
<keyword evidence="1" id="KW-1185">Reference proteome</keyword>
<protein>
    <submittedName>
        <fullName evidence="2">Probable transcription-associated protein 1</fullName>
    </submittedName>
</protein>
<dbReference type="GeneID" id="104774204"/>
<sequence length="283" mass="31113">MTFSSSSLKAVAVVIEPKDREANTMYKQALDFLSKALEVWPNANVKFNYLEKLLSSMPPSQSDPSTALAQGLDVMNKVLEKQPHLFIKNNISQISQFLELSFKHKMFDAGKSLCSLLKMVFIAFPHDGASTPPDIKLLYQKFSELIQKHVHPVTAPQVSGDDNSLGSISFVLVVLKTLAEVQKNFVDPYVLVHILQRLSRDLGSAAGAHPRQGLDLLLAILIEEKPITLAPNSARVVPLLSSQNPGTHYQPPAMPEGPEEVGSMFDSIVMKHAQFLSAASKLQ</sequence>
<gene>
    <name evidence="2" type="primary">LOC104774204</name>
</gene>
<dbReference type="InterPro" id="IPR046805">
    <property type="entry name" value="Tra1_ring"/>
</dbReference>
<dbReference type="InterPro" id="IPR016024">
    <property type="entry name" value="ARM-type_fold"/>
</dbReference>
<organism evidence="1 2">
    <name type="scientific">Camelina sativa</name>
    <name type="common">False flax</name>
    <name type="synonym">Myagrum sativum</name>
    <dbReference type="NCBI Taxonomy" id="90675"/>
    <lineage>
        <taxon>Eukaryota</taxon>
        <taxon>Viridiplantae</taxon>
        <taxon>Streptophyta</taxon>
        <taxon>Embryophyta</taxon>
        <taxon>Tracheophyta</taxon>
        <taxon>Spermatophyta</taxon>
        <taxon>Magnoliopsida</taxon>
        <taxon>eudicotyledons</taxon>
        <taxon>Gunneridae</taxon>
        <taxon>Pentapetalae</taxon>
        <taxon>rosids</taxon>
        <taxon>malvids</taxon>
        <taxon>Brassicales</taxon>
        <taxon>Brassicaceae</taxon>
        <taxon>Camelineae</taxon>
        <taxon>Camelina</taxon>
    </lineage>
</organism>
<dbReference type="SUPFAM" id="SSF48371">
    <property type="entry name" value="ARM repeat"/>
    <property type="match status" value="1"/>
</dbReference>
<evidence type="ECO:0000313" key="1">
    <source>
        <dbReference type="Proteomes" id="UP000694864"/>
    </source>
</evidence>